<dbReference type="GO" id="GO:0017183">
    <property type="term" value="P:protein histidyl modification to diphthamide"/>
    <property type="evidence" value="ECO:0007669"/>
    <property type="project" value="UniProtKB-UniPathway"/>
</dbReference>
<dbReference type="InterPro" id="IPR044248">
    <property type="entry name" value="DPH3/4-like"/>
</dbReference>
<evidence type="ECO:0000313" key="5">
    <source>
        <dbReference type="EMBL" id="POW13079.1"/>
    </source>
</evidence>
<evidence type="ECO:0000259" key="4">
    <source>
        <dbReference type="PROSITE" id="PS51074"/>
    </source>
</evidence>
<sequence length="205" mass="23192">MATLRYVSLSLPMAIRGNTNQCNHDLQFNYSELVDLSSPLINERLRVPRPLGKNHRWTAYLRLIKLHHPDKLKPSHHHPASTVHSHSPQQPSPTDHQYAQSLILAYSTLIEPARRIEYDLKRLKSNPAHNKSIVSQVLDLSEFTQLTVDQPEQEAPDTVGGGDRFVFPCRCGGQFLISENQMEADIEIIGCDGCSLTVKVEYQSE</sequence>
<name>A0A2S4VUA3_9BASI</name>
<feature type="region of interest" description="Disordered" evidence="3">
    <location>
        <begin position="71"/>
        <end position="95"/>
    </location>
</feature>
<evidence type="ECO:0000256" key="3">
    <source>
        <dbReference type="SAM" id="MobiDB-lite"/>
    </source>
</evidence>
<dbReference type="UniPathway" id="UPA00559"/>
<gene>
    <name evidence="5" type="ORF">PSTT_03982</name>
</gene>
<dbReference type="SUPFAM" id="SSF46565">
    <property type="entry name" value="Chaperone J-domain"/>
    <property type="match status" value="1"/>
</dbReference>
<dbReference type="Gene3D" id="3.10.660.10">
    <property type="entry name" value="DPH Zinc finger"/>
    <property type="match status" value="1"/>
</dbReference>
<dbReference type="Pfam" id="PF05207">
    <property type="entry name" value="Zn_ribbon_CSL"/>
    <property type="match status" value="1"/>
</dbReference>
<dbReference type="Gene3D" id="1.10.287.110">
    <property type="entry name" value="DnaJ domain"/>
    <property type="match status" value="1"/>
</dbReference>
<evidence type="ECO:0000256" key="1">
    <source>
        <dbReference type="ARBA" id="ARBA00022723"/>
    </source>
</evidence>
<dbReference type="InterPro" id="IPR036671">
    <property type="entry name" value="DPH_MB_sf"/>
</dbReference>
<keyword evidence="2" id="KW-0408">Iron</keyword>
<dbReference type="InterPro" id="IPR007872">
    <property type="entry name" value="DPH_MB_dom"/>
</dbReference>
<protein>
    <recommendedName>
        <fullName evidence="4">DPH-type MB domain-containing protein</fullName>
    </recommendedName>
</protein>
<keyword evidence="6" id="KW-1185">Reference proteome</keyword>
<reference evidence="5" key="1">
    <citation type="submission" date="2017-12" db="EMBL/GenBank/DDBJ databases">
        <title>Gene loss provides genomic basis for host adaptation in cereal stripe rust fungi.</title>
        <authorList>
            <person name="Xia C."/>
        </authorList>
    </citation>
    <scope>NUCLEOTIDE SEQUENCE [LARGE SCALE GENOMIC DNA]</scope>
    <source>
        <strain evidence="5">93-210</strain>
    </source>
</reference>
<dbReference type="PANTHER" id="PTHR21454">
    <property type="entry name" value="DPH3 HOMOLOG-RELATED"/>
    <property type="match status" value="1"/>
</dbReference>
<dbReference type="VEuPathDB" id="FungiDB:PSTT_03982"/>
<dbReference type="PROSITE" id="PS51074">
    <property type="entry name" value="DPH_MB"/>
    <property type="match status" value="1"/>
</dbReference>
<feature type="compositionally biased region" description="Polar residues" evidence="3">
    <location>
        <begin position="82"/>
        <end position="95"/>
    </location>
</feature>
<dbReference type="GO" id="GO:0046872">
    <property type="term" value="F:metal ion binding"/>
    <property type="evidence" value="ECO:0007669"/>
    <property type="project" value="UniProtKB-KW"/>
</dbReference>
<evidence type="ECO:0000256" key="2">
    <source>
        <dbReference type="ARBA" id="ARBA00023004"/>
    </source>
</evidence>
<organism evidence="5 6">
    <name type="scientific">Puccinia striiformis</name>
    <dbReference type="NCBI Taxonomy" id="27350"/>
    <lineage>
        <taxon>Eukaryota</taxon>
        <taxon>Fungi</taxon>
        <taxon>Dikarya</taxon>
        <taxon>Basidiomycota</taxon>
        <taxon>Pucciniomycotina</taxon>
        <taxon>Pucciniomycetes</taxon>
        <taxon>Pucciniales</taxon>
        <taxon>Pucciniaceae</taxon>
        <taxon>Puccinia</taxon>
    </lineage>
</organism>
<dbReference type="Proteomes" id="UP000239156">
    <property type="component" value="Unassembled WGS sequence"/>
</dbReference>
<dbReference type="EMBL" id="PKSL01000027">
    <property type="protein sequence ID" value="POW13079.1"/>
    <property type="molecule type" value="Genomic_DNA"/>
</dbReference>
<dbReference type="AlphaFoldDB" id="A0A2S4VUA3"/>
<dbReference type="SUPFAM" id="SSF144217">
    <property type="entry name" value="CSL zinc finger"/>
    <property type="match status" value="1"/>
</dbReference>
<dbReference type="PANTHER" id="PTHR21454:SF49">
    <property type="entry name" value="RE24848P"/>
    <property type="match status" value="1"/>
</dbReference>
<dbReference type="InterPro" id="IPR036869">
    <property type="entry name" value="J_dom_sf"/>
</dbReference>
<keyword evidence="1" id="KW-0479">Metal-binding</keyword>
<comment type="caution">
    <text evidence="5">The sequence shown here is derived from an EMBL/GenBank/DDBJ whole genome shotgun (WGS) entry which is preliminary data.</text>
</comment>
<feature type="domain" description="DPH-type MB" evidence="4">
    <location>
        <begin position="134"/>
        <end position="203"/>
    </location>
</feature>
<accession>A0A2S4VUA3</accession>
<proteinExistence type="predicted"/>
<evidence type="ECO:0000313" key="6">
    <source>
        <dbReference type="Proteomes" id="UP000239156"/>
    </source>
</evidence>